<proteinExistence type="predicted"/>
<reference evidence="2" key="1">
    <citation type="journal article" date="2020" name="Stud. Mycol.">
        <title>101 Dothideomycetes genomes: a test case for predicting lifestyles and emergence of pathogens.</title>
        <authorList>
            <person name="Haridas S."/>
            <person name="Albert R."/>
            <person name="Binder M."/>
            <person name="Bloem J."/>
            <person name="Labutti K."/>
            <person name="Salamov A."/>
            <person name="Andreopoulos B."/>
            <person name="Baker S."/>
            <person name="Barry K."/>
            <person name="Bills G."/>
            <person name="Bluhm B."/>
            <person name="Cannon C."/>
            <person name="Castanera R."/>
            <person name="Culley D."/>
            <person name="Daum C."/>
            <person name="Ezra D."/>
            <person name="Gonzalez J."/>
            <person name="Henrissat B."/>
            <person name="Kuo A."/>
            <person name="Liang C."/>
            <person name="Lipzen A."/>
            <person name="Lutzoni F."/>
            <person name="Magnuson J."/>
            <person name="Mondo S."/>
            <person name="Nolan M."/>
            <person name="Ohm R."/>
            <person name="Pangilinan J."/>
            <person name="Park H.-J."/>
            <person name="Ramirez L."/>
            <person name="Alfaro M."/>
            <person name="Sun H."/>
            <person name="Tritt A."/>
            <person name="Yoshinaga Y."/>
            <person name="Zwiers L.-H."/>
            <person name="Turgeon B."/>
            <person name="Goodwin S."/>
            <person name="Spatafora J."/>
            <person name="Crous P."/>
            <person name="Grigoriev I."/>
        </authorList>
    </citation>
    <scope>NUCLEOTIDE SEQUENCE</scope>
    <source>
        <strain evidence="2">ATCC 16933</strain>
    </source>
</reference>
<accession>A0A6A6NQ55</accession>
<name>A0A6A6NQ55_9PEZI</name>
<evidence type="ECO:0000313" key="2">
    <source>
        <dbReference type="EMBL" id="KAF2453940.1"/>
    </source>
</evidence>
<protein>
    <submittedName>
        <fullName evidence="2">Uncharacterized protein</fullName>
    </submittedName>
</protein>
<organism evidence="2 3">
    <name type="scientific">Lineolata rhizophorae</name>
    <dbReference type="NCBI Taxonomy" id="578093"/>
    <lineage>
        <taxon>Eukaryota</taxon>
        <taxon>Fungi</taxon>
        <taxon>Dikarya</taxon>
        <taxon>Ascomycota</taxon>
        <taxon>Pezizomycotina</taxon>
        <taxon>Dothideomycetes</taxon>
        <taxon>Dothideomycetes incertae sedis</taxon>
        <taxon>Lineolatales</taxon>
        <taxon>Lineolataceae</taxon>
        <taxon>Lineolata</taxon>
    </lineage>
</organism>
<keyword evidence="3" id="KW-1185">Reference proteome</keyword>
<dbReference type="AlphaFoldDB" id="A0A6A6NQ55"/>
<sequence length="73" mass="7370">MRAERRVVAVVAGAGSGLGVVVAAGRAGTDGLAVAALEVWARSREGGGEGWRLRAPAKERRGSRAAPSFAGAR</sequence>
<evidence type="ECO:0000256" key="1">
    <source>
        <dbReference type="SAM" id="MobiDB-lite"/>
    </source>
</evidence>
<feature type="region of interest" description="Disordered" evidence="1">
    <location>
        <begin position="48"/>
        <end position="73"/>
    </location>
</feature>
<evidence type="ECO:0000313" key="3">
    <source>
        <dbReference type="Proteomes" id="UP000799766"/>
    </source>
</evidence>
<dbReference type="Proteomes" id="UP000799766">
    <property type="component" value="Unassembled WGS sequence"/>
</dbReference>
<gene>
    <name evidence="2" type="ORF">BDY21DRAFT_115243</name>
</gene>
<dbReference type="EMBL" id="MU001694">
    <property type="protein sequence ID" value="KAF2453940.1"/>
    <property type="molecule type" value="Genomic_DNA"/>
</dbReference>